<feature type="region of interest" description="Disordered" evidence="1">
    <location>
        <begin position="53"/>
        <end position="180"/>
    </location>
</feature>
<evidence type="ECO:0000313" key="3">
    <source>
        <dbReference type="Proteomes" id="UP000807115"/>
    </source>
</evidence>
<reference evidence="2" key="2">
    <citation type="submission" date="2020-10" db="EMBL/GenBank/DDBJ databases">
        <authorList>
            <person name="Cooper E.A."/>
            <person name="Brenton Z.W."/>
            <person name="Flinn B.S."/>
            <person name="Jenkins J."/>
            <person name="Shu S."/>
            <person name="Flowers D."/>
            <person name="Luo F."/>
            <person name="Wang Y."/>
            <person name="Xia P."/>
            <person name="Barry K."/>
            <person name="Daum C."/>
            <person name="Lipzen A."/>
            <person name="Yoshinaga Y."/>
            <person name="Schmutz J."/>
            <person name="Saski C."/>
            <person name="Vermerris W."/>
            <person name="Kresovich S."/>
        </authorList>
    </citation>
    <scope>NUCLEOTIDE SEQUENCE</scope>
</reference>
<name>A0A921QXM3_SORBI</name>
<comment type="caution">
    <text evidence="2">The sequence shown here is derived from an EMBL/GenBank/DDBJ whole genome shotgun (WGS) entry which is preliminary data.</text>
</comment>
<evidence type="ECO:0000256" key="1">
    <source>
        <dbReference type="SAM" id="MobiDB-lite"/>
    </source>
</evidence>
<evidence type="ECO:0000313" key="2">
    <source>
        <dbReference type="EMBL" id="KAG0529816.1"/>
    </source>
</evidence>
<protein>
    <submittedName>
        <fullName evidence="2">Uncharacterized protein</fullName>
    </submittedName>
</protein>
<dbReference type="EMBL" id="CM027684">
    <property type="protein sequence ID" value="KAG0529816.1"/>
    <property type="molecule type" value="Genomic_DNA"/>
</dbReference>
<proteinExistence type="predicted"/>
<reference evidence="2" key="1">
    <citation type="journal article" date="2019" name="BMC Genomics">
        <title>A new reference genome for Sorghum bicolor reveals high levels of sequence similarity between sweet and grain genotypes: implications for the genetics of sugar metabolism.</title>
        <authorList>
            <person name="Cooper E.A."/>
            <person name="Brenton Z.W."/>
            <person name="Flinn B.S."/>
            <person name="Jenkins J."/>
            <person name="Shu S."/>
            <person name="Flowers D."/>
            <person name="Luo F."/>
            <person name="Wang Y."/>
            <person name="Xia P."/>
            <person name="Barry K."/>
            <person name="Daum C."/>
            <person name="Lipzen A."/>
            <person name="Yoshinaga Y."/>
            <person name="Schmutz J."/>
            <person name="Saski C."/>
            <person name="Vermerris W."/>
            <person name="Kresovich S."/>
        </authorList>
    </citation>
    <scope>NUCLEOTIDE SEQUENCE</scope>
</reference>
<organism evidence="2 3">
    <name type="scientific">Sorghum bicolor</name>
    <name type="common">Sorghum</name>
    <name type="synonym">Sorghum vulgare</name>
    <dbReference type="NCBI Taxonomy" id="4558"/>
    <lineage>
        <taxon>Eukaryota</taxon>
        <taxon>Viridiplantae</taxon>
        <taxon>Streptophyta</taxon>
        <taxon>Embryophyta</taxon>
        <taxon>Tracheophyta</taxon>
        <taxon>Spermatophyta</taxon>
        <taxon>Magnoliopsida</taxon>
        <taxon>Liliopsida</taxon>
        <taxon>Poales</taxon>
        <taxon>Poaceae</taxon>
        <taxon>PACMAD clade</taxon>
        <taxon>Panicoideae</taxon>
        <taxon>Andropogonodae</taxon>
        <taxon>Andropogoneae</taxon>
        <taxon>Sorghinae</taxon>
        <taxon>Sorghum</taxon>
    </lineage>
</organism>
<dbReference type="Proteomes" id="UP000807115">
    <property type="component" value="Chromosome 5"/>
</dbReference>
<dbReference type="AlphaFoldDB" id="A0A921QXM3"/>
<accession>A0A921QXM3</accession>
<gene>
    <name evidence="2" type="ORF">BDA96_05G129900</name>
</gene>
<sequence length="180" mass="19812">MVLLTPGRPAHECVRTPGLRPRSPPKWKENRYAKPILSVPAPLSSTHRARLAPLSRARDLPTPNLATPLSRSRPSPCPFPPLPMQRLTLPPTCTGSARHQPRLRPPTPSIRPLLAHPYTPPTTNCPPLRMHRGRGAREREQQGGWEARGLTESHRNHPHSGVMEGAVGADGEEGGRGARW</sequence>